<evidence type="ECO:0000256" key="4">
    <source>
        <dbReference type="PROSITE-ProRule" id="PRU00335"/>
    </source>
</evidence>
<dbReference type="InterPro" id="IPR009057">
    <property type="entry name" value="Homeodomain-like_sf"/>
</dbReference>
<dbReference type="InterPro" id="IPR001647">
    <property type="entry name" value="HTH_TetR"/>
</dbReference>
<dbReference type="PANTHER" id="PTHR30055">
    <property type="entry name" value="HTH-TYPE TRANSCRIPTIONAL REGULATOR RUTR"/>
    <property type="match status" value="1"/>
</dbReference>
<evidence type="ECO:0000259" key="5">
    <source>
        <dbReference type="PROSITE" id="PS50977"/>
    </source>
</evidence>
<dbReference type="Gene3D" id="1.10.10.60">
    <property type="entry name" value="Homeodomain-like"/>
    <property type="match status" value="1"/>
</dbReference>
<proteinExistence type="predicted"/>
<dbReference type="Gene3D" id="1.10.357.10">
    <property type="entry name" value="Tetracycline Repressor, domain 2"/>
    <property type="match status" value="1"/>
</dbReference>
<sequence length="199" mass="21284">MGTRDRILDAAAEIMRDRGVVHATTKEIAKVAGYSEAALYKHFSDKEDIILNVLRHRMPDPAAARPEPGQSTVEDNLTAMARDALSFYQQSLPLLGGLLAQPQRMAAHRDSMRRHGAGPGHAIANIAEYLRAERDLGRVAADADVLTAASMLDGTCFHQAFLRYYESGAGAAPAPDDLARGLARTLISGLGSCADDVSG</sequence>
<dbReference type="Proteomes" id="UP001348098">
    <property type="component" value="Unassembled WGS sequence"/>
</dbReference>
<dbReference type="Pfam" id="PF00440">
    <property type="entry name" value="TetR_N"/>
    <property type="match status" value="1"/>
</dbReference>
<evidence type="ECO:0000313" key="6">
    <source>
        <dbReference type="EMBL" id="MEB3513422.1"/>
    </source>
</evidence>
<evidence type="ECO:0000313" key="7">
    <source>
        <dbReference type="Proteomes" id="UP001348098"/>
    </source>
</evidence>
<evidence type="ECO:0000256" key="1">
    <source>
        <dbReference type="ARBA" id="ARBA00023015"/>
    </source>
</evidence>
<organism evidence="6 7">
    <name type="scientific">Nocardia implantans</name>
    <dbReference type="NCBI Taxonomy" id="3108168"/>
    <lineage>
        <taxon>Bacteria</taxon>
        <taxon>Bacillati</taxon>
        <taxon>Actinomycetota</taxon>
        <taxon>Actinomycetes</taxon>
        <taxon>Mycobacteriales</taxon>
        <taxon>Nocardiaceae</taxon>
        <taxon>Nocardia</taxon>
    </lineage>
</organism>
<comment type="caution">
    <text evidence="6">The sequence shown here is derived from an EMBL/GenBank/DDBJ whole genome shotgun (WGS) entry which is preliminary data.</text>
</comment>
<keyword evidence="7" id="KW-1185">Reference proteome</keyword>
<evidence type="ECO:0000256" key="3">
    <source>
        <dbReference type="ARBA" id="ARBA00023163"/>
    </source>
</evidence>
<dbReference type="PANTHER" id="PTHR30055:SF238">
    <property type="entry name" value="MYCOFACTOCIN BIOSYNTHESIS TRANSCRIPTIONAL REGULATOR MFTR-RELATED"/>
    <property type="match status" value="1"/>
</dbReference>
<feature type="domain" description="HTH tetR-type" evidence="5">
    <location>
        <begin position="1"/>
        <end position="61"/>
    </location>
</feature>
<dbReference type="PROSITE" id="PS50977">
    <property type="entry name" value="HTH_TETR_2"/>
    <property type="match status" value="1"/>
</dbReference>
<dbReference type="SUPFAM" id="SSF46689">
    <property type="entry name" value="Homeodomain-like"/>
    <property type="match status" value="1"/>
</dbReference>
<protein>
    <submittedName>
        <fullName evidence="6">TetR/AcrR family transcriptional regulator</fullName>
    </submittedName>
</protein>
<feature type="DNA-binding region" description="H-T-H motif" evidence="4">
    <location>
        <begin position="24"/>
        <end position="43"/>
    </location>
</feature>
<dbReference type="PRINTS" id="PR00455">
    <property type="entry name" value="HTHTETR"/>
</dbReference>
<keyword evidence="3" id="KW-0804">Transcription</keyword>
<name>A0ABU6B105_9NOCA</name>
<dbReference type="RefSeq" id="WP_195082575.1">
    <property type="nucleotide sequence ID" value="NZ_JAYESH010000017.1"/>
</dbReference>
<gene>
    <name evidence="6" type="ORF">U3653_25635</name>
</gene>
<keyword evidence="1" id="KW-0805">Transcription regulation</keyword>
<evidence type="ECO:0000256" key="2">
    <source>
        <dbReference type="ARBA" id="ARBA00023125"/>
    </source>
</evidence>
<accession>A0ABU6B105</accession>
<reference evidence="6 7" key="1">
    <citation type="submission" date="2023-12" db="EMBL/GenBank/DDBJ databases">
        <title>novel species in genus Nocarida.</title>
        <authorList>
            <person name="Li Z."/>
        </authorList>
    </citation>
    <scope>NUCLEOTIDE SEQUENCE [LARGE SCALE GENOMIC DNA]</scope>
    <source>
        <strain evidence="6 7">CDC186</strain>
    </source>
</reference>
<keyword evidence="2 4" id="KW-0238">DNA-binding</keyword>
<dbReference type="InterPro" id="IPR050109">
    <property type="entry name" value="HTH-type_TetR-like_transc_reg"/>
</dbReference>
<dbReference type="EMBL" id="JAYKYQ010000011">
    <property type="protein sequence ID" value="MEB3513422.1"/>
    <property type="molecule type" value="Genomic_DNA"/>
</dbReference>